<evidence type="ECO:0000256" key="1">
    <source>
        <dbReference type="SAM" id="MobiDB-lite"/>
    </source>
</evidence>
<organism evidence="2 3">
    <name type="scientific">Orbilia javanica</name>
    <dbReference type="NCBI Taxonomy" id="47235"/>
    <lineage>
        <taxon>Eukaryota</taxon>
        <taxon>Fungi</taxon>
        <taxon>Dikarya</taxon>
        <taxon>Ascomycota</taxon>
        <taxon>Pezizomycotina</taxon>
        <taxon>Orbiliomycetes</taxon>
        <taxon>Orbiliales</taxon>
        <taxon>Orbiliaceae</taxon>
        <taxon>Orbilia</taxon>
    </lineage>
</organism>
<sequence length="568" mass="60308">MANQQNYHPALVIKTYESITFTGNRHIRPRQGQQVELVARRGDIIEITFPSPSTRQAIRMTMNSKYVTIYWTENTGSLILYVNDKHSPSGYPKIHVRNETGFRGWTVFSSEATIHADLAQLLGTDAFGNNRLMALQWNRHANTHELKPLRKAVCHTKWQNVSSLELRRRCMHMLEDAGMTFGHYFRGLPTTGAGPSAAPTTNAGANATVPVPTSAPAAANPPAGMTTSAVAHASAGANAPVAGANNLGATNAPAGATNVATNNNAATNAPVTGANAARATNAPASVNTSAGPSAQSATMQDAPPREPKRPVTWYPLTLAHLIRVESEGNRAYNPITAKPRGTIRPPAVFHFDDSDPFGSTASGSKVASVAQVPPSAPQIAQTARPAANEQGARERPRFSAFGQLDRGIAGPPPLPPLPPQLAARFAAIPQERRAVEAAVEATESLTEAQGPEVKYLTDEKIHNILEWQEGLARAEAEAEAEETPLPGTPSGMLIDLGDAPEVSAPEGGAWGGRFEAEALDEVASELAGLEFRPTGTGAEGNGVGIPFPSSGLWEDLERWNEMATKSPR</sequence>
<accession>A0AAN8R9M6</accession>
<dbReference type="Proteomes" id="UP001313282">
    <property type="component" value="Unassembled WGS sequence"/>
</dbReference>
<proteinExistence type="predicted"/>
<gene>
    <name evidence="2" type="ORF">TWF718_011333</name>
</gene>
<evidence type="ECO:0000313" key="2">
    <source>
        <dbReference type="EMBL" id="KAK6333525.1"/>
    </source>
</evidence>
<evidence type="ECO:0000313" key="3">
    <source>
        <dbReference type="Proteomes" id="UP001313282"/>
    </source>
</evidence>
<comment type="caution">
    <text evidence="2">The sequence shown here is derived from an EMBL/GenBank/DDBJ whole genome shotgun (WGS) entry which is preliminary data.</text>
</comment>
<dbReference type="EMBL" id="JAVHNR010000009">
    <property type="protein sequence ID" value="KAK6333525.1"/>
    <property type="molecule type" value="Genomic_DNA"/>
</dbReference>
<feature type="region of interest" description="Disordered" evidence="1">
    <location>
        <begin position="280"/>
        <end position="310"/>
    </location>
</feature>
<name>A0AAN8R9M6_9PEZI</name>
<keyword evidence="3" id="KW-1185">Reference proteome</keyword>
<protein>
    <submittedName>
        <fullName evidence="2">Uncharacterized protein</fullName>
    </submittedName>
</protein>
<reference evidence="2 3" key="1">
    <citation type="submission" date="2019-10" db="EMBL/GenBank/DDBJ databases">
        <authorList>
            <person name="Palmer J.M."/>
        </authorList>
    </citation>
    <scope>NUCLEOTIDE SEQUENCE [LARGE SCALE GENOMIC DNA]</scope>
    <source>
        <strain evidence="2 3">TWF718</strain>
    </source>
</reference>
<dbReference type="AlphaFoldDB" id="A0AAN8R9M6"/>
<feature type="compositionally biased region" description="Polar residues" evidence="1">
    <location>
        <begin position="288"/>
        <end position="299"/>
    </location>
</feature>